<dbReference type="SUPFAM" id="SSF55874">
    <property type="entry name" value="ATPase domain of HSP90 chaperone/DNA topoisomerase II/histidine kinase"/>
    <property type="match status" value="1"/>
</dbReference>
<keyword evidence="11" id="KW-0812">Transmembrane</keyword>
<dbReference type="InterPro" id="IPR036890">
    <property type="entry name" value="HATPase_C_sf"/>
</dbReference>
<dbReference type="PRINTS" id="PR00344">
    <property type="entry name" value="BCTRLSENSOR"/>
</dbReference>
<dbReference type="InterPro" id="IPR003660">
    <property type="entry name" value="HAMP_dom"/>
</dbReference>
<dbReference type="AlphaFoldDB" id="A0A5C8LSD6"/>
<evidence type="ECO:0000259" key="13">
    <source>
        <dbReference type="PROSITE" id="PS50885"/>
    </source>
</evidence>
<dbReference type="SMART" id="SM00387">
    <property type="entry name" value="HATPase_c"/>
    <property type="match status" value="1"/>
</dbReference>
<dbReference type="RefSeq" id="WP_147904565.1">
    <property type="nucleotide sequence ID" value="NZ_BAAAGC010000009.1"/>
</dbReference>
<comment type="subcellular location">
    <subcellularLocation>
        <location evidence="2">Cell membrane</location>
        <topology evidence="2">Multi-pass membrane protein</topology>
    </subcellularLocation>
</comment>
<evidence type="ECO:0000256" key="11">
    <source>
        <dbReference type="SAM" id="Phobius"/>
    </source>
</evidence>
<dbReference type="CDD" id="cd00075">
    <property type="entry name" value="HATPase"/>
    <property type="match status" value="1"/>
</dbReference>
<protein>
    <recommendedName>
        <fullName evidence="3">histidine kinase</fullName>
        <ecNumber evidence="3">2.7.13.3</ecNumber>
    </recommendedName>
</protein>
<dbReference type="InterPro" id="IPR003661">
    <property type="entry name" value="HisK_dim/P_dom"/>
</dbReference>
<accession>A0A5C8LSD6</accession>
<dbReference type="SUPFAM" id="SSF47384">
    <property type="entry name" value="Homodimeric domain of signal transducing histidine kinase"/>
    <property type="match status" value="1"/>
</dbReference>
<dbReference type="SUPFAM" id="SSF158472">
    <property type="entry name" value="HAMP domain-like"/>
    <property type="match status" value="1"/>
</dbReference>
<evidence type="ECO:0000256" key="6">
    <source>
        <dbReference type="ARBA" id="ARBA00022679"/>
    </source>
</evidence>
<evidence type="ECO:0000256" key="5">
    <source>
        <dbReference type="ARBA" id="ARBA00022553"/>
    </source>
</evidence>
<dbReference type="Gene3D" id="3.30.565.10">
    <property type="entry name" value="Histidine kinase-like ATPase, C-terminal domain"/>
    <property type="match status" value="1"/>
</dbReference>
<dbReference type="CDD" id="cd00082">
    <property type="entry name" value="HisKA"/>
    <property type="match status" value="1"/>
</dbReference>
<dbReference type="Gene3D" id="1.10.287.130">
    <property type="match status" value="1"/>
</dbReference>
<proteinExistence type="predicted"/>
<comment type="catalytic activity">
    <reaction evidence="1">
        <text>ATP + protein L-histidine = ADP + protein N-phospho-L-histidine.</text>
        <dbReference type="EC" id="2.7.13.3"/>
    </reaction>
</comment>
<keyword evidence="11" id="KW-0472">Membrane</keyword>
<dbReference type="Proteomes" id="UP000321814">
    <property type="component" value="Unassembled WGS sequence"/>
</dbReference>
<keyword evidence="15" id="KW-1185">Reference proteome</keyword>
<keyword evidence="9" id="KW-0067">ATP-binding</keyword>
<dbReference type="OrthoDB" id="9804645at2"/>
<dbReference type="InterPro" id="IPR036097">
    <property type="entry name" value="HisK_dim/P_sf"/>
</dbReference>
<dbReference type="InterPro" id="IPR050980">
    <property type="entry name" value="2C_sensor_his_kinase"/>
</dbReference>
<evidence type="ECO:0000259" key="12">
    <source>
        <dbReference type="PROSITE" id="PS50109"/>
    </source>
</evidence>
<comment type="caution">
    <text evidence="14">The sequence shown here is derived from an EMBL/GenBank/DDBJ whole genome shotgun (WGS) entry which is preliminary data.</text>
</comment>
<keyword evidence="7" id="KW-0547">Nucleotide-binding</keyword>
<feature type="domain" description="Histidine kinase" evidence="12">
    <location>
        <begin position="268"/>
        <end position="482"/>
    </location>
</feature>
<evidence type="ECO:0000256" key="1">
    <source>
        <dbReference type="ARBA" id="ARBA00000085"/>
    </source>
</evidence>
<evidence type="ECO:0000256" key="8">
    <source>
        <dbReference type="ARBA" id="ARBA00022777"/>
    </source>
</evidence>
<feature type="transmembrane region" description="Helical" evidence="11">
    <location>
        <begin position="182"/>
        <end position="208"/>
    </location>
</feature>
<dbReference type="InterPro" id="IPR005467">
    <property type="entry name" value="His_kinase_dom"/>
</dbReference>
<dbReference type="EC" id="2.7.13.3" evidence="3"/>
<dbReference type="PROSITE" id="PS50109">
    <property type="entry name" value="HIS_KIN"/>
    <property type="match status" value="1"/>
</dbReference>
<dbReference type="Pfam" id="PF02518">
    <property type="entry name" value="HATPase_c"/>
    <property type="match status" value="1"/>
</dbReference>
<name>A0A5C8LSD6_9GAMM</name>
<sequence length="484" mass="53821">MGQVFWKFLVAFWAALILAGTLVWTVNEVSRAADDEPRPVWIGPQLRLVLGSAQLMVDSGGIQLLGDVLQRWEDDPMSRDKILLLNDKGKDYLQREVPPNWAELLKDQPDYKVEDKSGQSWFLLAVPRHEFLLDWLRSGRGMLANKPAAPHLPESPDFDDKGPPPPMHGMAGKTAMPMPPVWFHPAFLLAAILFTSLSVSLWLAWYFASPVRQLKRALESLASDRWLTQLGPKVTGRHDEFGAVARSFNDMAKSVEQAISGQRRLLHDVSHEFRSPLARLQILVGLARQTPSESAMVLDKVEAETQKLNALVEEILTYSRLESGAAAVKLQQVDLLELLESVAEDGRLEALSQQKQLRVKAETARQIQADPDLLYRALENLIRNAIKFTPPNTEVTVELVQLEQLVQIRISDQGTGVAHDDLAKLFTPFFRAQSKKDGVGLGLSIAKRAVESCGGELKLHNLYAASGIVCGFQAVISLPLQQKS</sequence>
<gene>
    <name evidence="14" type="ORF">FU839_12115</name>
</gene>
<reference evidence="14 15" key="1">
    <citation type="submission" date="2019-08" db="EMBL/GenBank/DDBJ databases">
        <title>Draft genome analysis of Rheinheimera tangshanensis isolated from the roots of fresh rice plants (Oryza sativa).</title>
        <authorList>
            <person name="Yu Q."/>
            <person name="Qi Y."/>
            <person name="Zhang H."/>
            <person name="Pu J."/>
        </authorList>
    </citation>
    <scope>NUCLEOTIDE SEQUENCE [LARGE SCALE GENOMIC DNA]</scope>
    <source>
        <strain evidence="14 15">JA3-B52</strain>
    </source>
</reference>
<evidence type="ECO:0000313" key="15">
    <source>
        <dbReference type="Proteomes" id="UP000321814"/>
    </source>
</evidence>
<dbReference type="InterPro" id="IPR004358">
    <property type="entry name" value="Sig_transdc_His_kin-like_C"/>
</dbReference>
<dbReference type="PROSITE" id="PS50885">
    <property type="entry name" value="HAMP"/>
    <property type="match status" value="1"/>
</dbReference>
<evidence type="ECO:0000256" key="10">
    <source>
        <dbReference type="SAM" id="MobiDB-lite"/>
    </source>
</evidence>
<evidence type="ECO:0000256" key="2">
    <source>
        <dbReference type="ARBA" id="ARBA00004651"/>
    </source>
</evidence>
<dbReference type="PANTHER" id="PTHR44936:SF10">
    <property type="entry name" value="SENSOR PROTEIN RSTB"/>
    <property type="match status" value="1"/>
</dbReference>
<dbReference type="SMART" id="SM00388">
    <property type="entry name" value="HisKA"/>
    <property type="match status" value="1"/>
</dbReference>
<dbReference type="PANTHER" id="PTHR44936">
    <property type="entry name" value="SENSOR PROTEIN CREC"/>
    <property type="match status" value="1"/>
</dbReference>
<keyword evidence="5" id="KW-0597">Phosphoprotein</keyword>
<evidence type="ECO:0000313" key="14">
    <source>
        <dbReference type="EMBL" id="TXK80271.1"/>
    </source>
</evidence>
<organism evidence="14 15">
    <name type="scientific">Rheinheimera tangshanensis</name>
    <dbReference type="NCBI Taxonomy" id="400153"/>
    <lineage>
        <taxon>Bacteria</taxon>
        <taxon>Pseudomonadati</taxon>
        <taxon>Pseudomonadota</taxon>
        <taxon>Gammaproteobacteria</taxon>
        <taxon>Chromatiales</taxon>
        <taxon>Chromatiaceae</taxon>
        <taxon>Rheinheimera</taxon>
    </lineage>
</organism>
<dbReference type="Gene3D" id="6.10.340.10">
    <property type="match status" value="1"/>
</dbReference>
<dbReference type="Pfam" id="PF00672">
    <property type="entry name" value="HAMP"/>
    <property type="match status" value="1"/>
</dbReference>
<dbReference type="InterPro" id="IPR003594">
    <property type="entry name" value="HATPase_dom"/>
</dbReference>
<dbReference type="GO" id="GO:0005524">
    <property type="term" value="F:ATP binding"/>
    <property type="evidence" value="ECO:0007669"/>
    <property type="project" value="UniProtKB-KW"/>
</dbReference>
<evidence type="ECO:0000256" key="7">
    <source>
        <dbReference type="ARBA" id="ARBA00022741"/>
    </source>
</evidence>
<feature type="region of interest" description="Disordered" evidence="10">
    <location>
        <begin position="146"/>
        <end position="172"/>
    </location>
</feature>
<keyword evidence="8 14" id="KW-0418">Kinase</keyword>
<dbReference type="EMBL" id="VRLR01000007">
    <property type="protein sequence ID" value="TXK80271.1"/>
    <property type="molecule type" value="Genomic_DNA"/>
</dbReference>
<keyword evidence="6" id="KW-0808">Transferase</keyword>
<dbReference type="Pfam" id="PF00512">
    <property type="entry name" value="HisKA"/>
    <property type="match status" value="1"/>
</dbReference>
<dbReference type="CDD" id="cd06225">
    <property type="entry name" value="HAMP"/>
    <property type="match status" value="1"/>
</dbReference>
<dbReference type="GO" id="GO:0005886">
    <property type="term" value="C:plasma membrane"/>
    <property type="evidence" value="ECO:0007669"/>
    <property type="project" value="UniProtKB-SubCell"/>
</dbReference>
<keyword evidence="11" id="KW-1133">Transmembrane helix</keyword>
<dbReference type="SMART" id="SM00304">
    <property type="entry name" value="HAMP"/>
    <property type="match status" value="1"/>
</dbReference>
<dbReference type="GO" id="GO:0000155">
    <property type="term" value="F:phosphorelay sensor kinase activity"/>
    <property type="evidence" value="ECO:0007669"/>
    <property type="project" value="InterPro"/>
</dbReference>
<evidence type="ECO:0000256" key="3">
    <source>
        <dbReference type="ARBA" id="ARBA00012438"/>
    </source>
</evidence>
<feature type="domain" description="HAMP" evidence="13">
    <location>
        <begin position="205"/>
        <end position="260"/>
    </location>
</feature>
<evidence type="ECO:0000256" key="9">
    <source>
        <dbReference type="ARBA" id="ARBA00022840"/>
    </source>
</evidence>
<evidence type="ECO:0000256" key="4">
    <source>
        <dbReference type="ARBA" id="ARBA00022475"/>
    </source>
</evidence>
<keyword evidence="4" id="KW-1003">Cell membrane</keyword>